<keyword evidence="5" id="KW-0560">Oxidoreductase</keyword>
<dbReference type="AlphaFoldDB" id="A0A0J8B8D2"/>
<comment type="similarity">
    <text evidence="2 6">Belongs to the short-chain dehydrogenases/reductases (SDR) family.</text>
</comment>
<protein>
    <recommendedName>
        <fullName evidence="10">11-beta-hydroxysteroid dehydrogenase 1B-like</fullName>
    </recommendedName>
</protein>
<dbReference type="NCBIfam" id="NF004825">
    <property type="entry name" value="PRK06181.1"/>
    <property type="match status" value="1"/>
</dbReference>
<dbReference type="OMA" id="SICFFDE"/>
<gene>
    <name evidence="8" type="ORF">BVRB_5g126480</name>
</gene>
<dbReference type="PANTHER" id="PTHR43391">
    <property type="entry name" value="RETINOL DEHYDROGENASE-RELATED"/>
    <property type="match status" value="1"/>
</dbReference>
<dbReference type="Pfam" id="PF00106">
    <property type="entry name" value="adh_short"/>
    <property type="match status" value="1"/>
</dbReference>
<evidence type="ECO:0000256" key="2">
    <source>
        <dbReference type="ARBA" id="ARBA00006484"/>
    </source>
</evidence>
<evidence type="ECO:0008006" key="10">
    <source>
        <dbReference type="Google" id="ProtNLM"/>
    </source>
</evidence>
<keyword evidence="7" id="KW-1133">Transmembrane helix</keyword>
<keyword evidence="3" id="KW-0521">NADP</keyword>
<evidence type="ECO:0000256" key="6">
    <source>
        <dbReference type="RuleBase" id="RU000363"/>
    </source>
</evidence>
<dbReference type="Gene3D" id="3.40.50.720">
    <property type="entry name" value="NAD(P)-binding Rossmann-like Domain"/>
    <property type="match status" value="1"/>
</dbReference>
<keyword evidence="4" id="KW-0735">Signal-anchor</keyword>
<dbReference type="GO" id="GO:0008202">
    <property type="term" value="P:steroid metabolic process"/>
    <property type="evidence" value="ECO:0007669"/>
    <property type="project" value="TreeGrafter"/>
</dbReference>
<dbReference type="GO" id="GO:0016020">
    <property type="term" value="C:membrane"/>
    <property type="evidence" value="ECO:0007669"/>
    <property type="project" value="UniProtKB-SubCell"/>
</dbReference>
<keyword evidence="9" id="KW-1185">Reference proteome</keyword>
<comment type="subcellular location">
    <subcellularLocation>
        <location evidence="1">Membrane</location>
        <topology evidence="1">Single-pass type II membrane protein</topology>
    </subcellularLocation>
</comment>
<dbReference type="GO" id="GO:0005829">
    <property type="term" value="C:cytosol"/>
    <property type="evidence" value="ECO:0007669"/>
    <property type="project" value="TreeGrafter"/>
</dbReference>
<dbReference type="InterPro" id="IPR002347">
    <property type="entry name" value="SDR_fam"/>
</dbReference>
<dbReference type="eggNOG" id="KOG1205">
    <property type="taxonomic scope" value="Eukaryota"/>
</dbReference>
<dbReference type="KEGG" id="bvg:104908283"/>
<reference evidence="8 9" key="1">
    <citation type="journal article" date="2014" name="Nature">
        <title>The genome of the recently domesticated crop plant sugar beet (Beta vulgaris).</title>
        <authorList>
            <person name="Dohm J.C."/>
            <person name="Minoche A.E."/>
            <person name="Holtgrawe D."/>
            <person name="Capella-Gutierrez S."/>
            <person name="Zakrzewski F."/>
            <person name="Tafer H."/>
            <person name="Rupp O."/>
            <person name="Sorensen T.R."/>
            <person name="Stracke R."/>
            <person name="Reinhardt R."/>
            <person name="Goesmann A."/>
            <person name="Kraft T."/>
            <person name="Schulz B."/>
            <person name="Stadler P.F."/>
            <person name="Schmidt T."/>
            <person name="Gabaldon T."/>
            <person name="Lehrach H."/>
            <person name="Weisshaar B."/>
            <person name="Himmelbauer H."/>
        </authorList>
    </citation>
    <scope>NUCLEOTIDE SEQUENCE [LARGE SCALE GENOMIC DNA]</scope>
    <source>
        <tissue evidence="8">Taproot</tissue>
    </source>
</reference>
<evidence type="ECO:0000313" key="9">
    <source>
        <dbReference type="Proteomes" id="UP000035740"/>
    </source>
</evidence>
<evidence type="ECO:0000256" key="7">
    <source>
        <dbReference type="SAM" id="Phobius"/>
    </source>
</evidence>
<dbReference type="OrthoDB" id="47007at2759"/>
<evidence type="ECO:0000256" key="1">
    <source>
        <dbReference type="ARBA" id="ARBA00004606"/>
    </source>
</evidence>
<keyword evidence="7" id="KW-0812">Transmembrane</keyword>
<name>A0A0J8B8D2_BETVV</name>
<dbReference type="EMBL" id="KQ090310">
    <property type="protein sequence ID" value="KMS97504.1"/>
    <property type="molecule type" value="Genomic_DNA"/>
</dbReference>
<dbReference type="PRINTS" id="PR00081">
    <property type="entry name" value="GDHRDH"/>
</dbReference>
<dbReference type="InterPro" id="IPR036291">
    <property type="entry name" value="NAD(P)-bd_dom_sf"/>
</dbReference>
<evidence type="ECO:0000256" key="5">
    <source>
        <dbReference type="ARBA" id="ARBA00023002"/>
    </source>
</evidence>
<dbReference type="PRINTS" id="PR00080">
    <property type="entry name" value="SDRFAMILY"/>
</dbReference>
<keyword evidence="7" id="KW-0472">Membrane</keyword>
<sequence length="349" mass="38924">MEVINKIFNLAAPPFTFFILCLFLPPFHFLKFCLSVFTSIFSEDVAGKVVIITGASSGIGEQLAYEYARRGAYLVLAARREKSLREVANMCLELGSPDSITVNADVSNVNDCKRIVDTTITNFGRVDHLVNNAGITSISMLADYEDITIPRSIMDINFWGSVYITQFAIPHLKRTGGKIIVMSSSASWLPTPRMSIYNASKAAMVALYETLRVELGSDIQITIATPGFVESEMTKGKHLAPEGLMNVDVNMRDVQVSVFPVASGERCAKAIITSACRGERYVTEPTWYRVSSWWKAFWPELVDWLFRMFYLTKFGDSPTDLLSKKLLDLPGLRAMVYPSSVYSHGVKTE</sequence>
<feature type="transmembrane region" description="Helical" evidence="7">
    <location>
        <begin position="7"/>
        <end position="30"/>
    </location>
</feature>
<dbReference type="Gramene" id="KMS97504">
    <property type="protein sequence ID" value="KMS97504"/>
    <property type="gene ID" value="BVRB_5g126480"/>
</dbReference>
<organism evidence="8 9">
    <name type="scientific">Beta vulgaris subsp. vulgaris</name>
    <name type="common">Beet</name>
    <dbReference type="NCBI Taxonomy" id="3555"/>
    <lineage>
        <taxon>Eukaryota</taxon>
        <taxon>Viridiplantae</taxon>
        <taxon>Streptophyta</taxon>
        <taxon>Embryophyta</taxon>
        <taxon>Tracheophyta</taxon>
        <taxon>Spermatophyta</taxon>
        <taxon>Magnoliopsida</taxon>
        <taxon>eudicotyledons</taxon>
        <taxon>Gunneridae</taxon>
        <taxon>Pentapetalae</taxon>
        <taxon>Caryophyllales</taxon>
        <taxon>Chenopodiaceae</taxon>
        <taxon>Betoideae</taxon>
        <taxon>Beta</taxon>
    </lineage>
</organism>
<dbReference type="GO" id="GO:0072582">
    <property type="term" value="F:17-beta-hydroxysteroid dehydrogenase (NADP+) activity"/>
    <property type="evidence" value="ECO:0007669"/>
    <property type="project" value="TreeGrafter"/>
</dbReference>
<evidence type="ECO:0000256" key="4">
    <source>
        <dbReference type="ARBA" id="ARBA00022968"/>
    </source>
</evidence>
<dbReference type="Proteomes" id="UP000035740">
    <property type="component" value="Unassembled WGS sequence"/>
</dbReference>
<dbReference type="PANTHER" id="PTHR43391:SF89">
    <property type="entry name" value="11-BETA-HYDROXYSTEROID DEHYDROGENASE 1A-RELATED"/>
    <property type="match status" value="1"/>
</dbReference>
<proteinExistence type="inferred from homology"/>
<accession>A0A0J8B8D2</accession>
<evidence type="ECO:0000313" key="8">
    <source>
        <dbReference type="EMBL" id="KMS97504.1"/>
    </source>
</evidence>
<dbReference type="InterPro" id="IPR020904">
    <property type="entry name" value="Sc_DH/Rdtase_CS"/>
</dbReference>
<dbReference type="PROSITE" id="PS00061">
    <property type="entry name" value="ADH_SHORT"/>
    <property type="match status" value="1"/>
</dbReference>
<dbReference type="SUPFAM" id="SSF51735">
    <property type="entry name" value="NAD(P)-binding Rossmann-fold domains"/>
    <property type="match status" value="1"/>
</dbReference>
<evidence type="ECO:0000256" key="3">
    <source>
        <dbReference type="ARBA" id="ARBA00022857"/>
    </source>
</evidence>